<accession>A0A0U1BRP9</accession>
<dbReference type="Proteomes" id="UP000038487">
    <property type="component" value="Unassembled WGS sequence"/>
</dbReference>
<evidence type="ECO:0000313" key="4">
    <source>
        <dbReference type="EMBL" id="RIT41304.1"/>
    </source>
</evidence>
<organism evidence="3 5">
    <name type="scientific">Mycobacteroides abscessus</name>
    <dbReference type="NCBI Taxonomy" id="36809"/>
    <lineage>
        <taxon>Bacteria</taxon>
        <taxon>Bacillati</taxon>
        <taxon>Actinomycetota</taxon>
        <taxon>Actinomycetes</taxon>
        <taxon>Mycobacteriales</taxon>
        <taxon>Mycobacteriaceae</taxon>
        <taxon>Mycobacteroides</taxon>
    </lineage>
</organism>
<feature type="signal peptide" evidence="2">
    <location>
        <begin position="1"/>
        <end position="24"/>
    </location>
</feature>
<dbReference type="Proteomes" id="UP000284557">
    <property type="component" value="Unassembled WGS sequence"/>
</dbReference>
<gene>
    <name evidence="4" type="ORF">D2E76_08200</name>
    <name evidence="3" type="ORF">ERS075527_02052</name>
</gene>
<name>A0A0U1BRP9_9MYCO</name>
<evidence type="ECO:0000313" key="6">
    <source>
        <dbReference type="Proteomes" id="UP000284557"/>
    </source>
</evidence>
<comment type="caution">
    <text evidence="3">The sequence shown here is derived from an EMBL/GenBank/DDBJ whole genome shotgun (WGS) entry which is preliminary data.</text>
</comment>
<dbReference type="EMBL" id="CSUW01000004">
    <property type="protein sequence ID" value="CPT25777.1"/>
    <property type="molecule type" value="Genomic_DNA"/>
</dbReference>
<feature type="compositionally biased region" description="Basic and acidic residues" evidence="1">
    <location>
        <begin position="170"/>
        <end position="182"/>
    </location>
</feature>
<evidence type="ECO:0008006" key="7">
    <source>
        <dbReference type="Google" id="ProtNLM"/>
    </source>
</evidence>
<dbReference type="AlphaFoldDB" id="A0A0U1BRP9"/>
<evidence type="ECO:0000313" key="5">
    <source>
        <dbReference type="Proteomes" id="UP000038487"/>
    </source>
</evidence>
<feature type="region of interest" description="Disordered" evidence="1">
    <location>
        <begin position="169"/>
        <end position="195"/>
    </location>
</feature>
<keyword evidence="2" id="KW-0732">Signal</keyword>
<dbReference type="EMBL" id="QXBN01000004">
    <property type="protein sequence ID" value="RIT41304.1"/>
    <property type="molecule type" value="Genomic_DNA"/>
</dbReference>
<reference evidence="3 5" key="1">
    <citation type="submission" date="2015-03" db="EMBL/GenBank/DDBJ databases">
        <authorList>
            <consortium name="Pathogen Informatics"/>
            <person name="Murphy D."/>
        </authorList>
    </citation>
    <scope>NUCLEOTIDE SEQUENCE [LARGE SCALE GENOMIC DNA]</scope>
    <source>
        <strain evidence="3 5">PAP036</strain>
    </source>
</reference>
<protein>
    <recommendedName>
        <fullName evidence="7">Secreted protein</fullName>
    </recommendedName>
</protein>
<dbReference type="RefSeq" id="WP_005083540.1">
    <property type="nucleotide sequence ID" value="NZ_CM125927.1"/>
</dbReference>
<sequence>MKKRLVSAGVIALAAALSGPAALAAAAPADEQQIRDIVAGEAAAIKSLDNAKLSTFFCDKFRGVVASKTADDQIPPLSQVAGYGPQMISAVASAAGVSGPTTQALTTAIQNNDDKAYRSSFHNAAREVLSGVTYNVSDVNVTAPTATADVTAQGHDVTANQQREFVQENGKWKDCTDPEKRAQTSGNPLLTSLLN</sequence>
<evidence type="ECO:0000313" key="3">
    <source>
        <dbReference type="EMBL" id="CPT25777.1"/>
    </source>
</evidence>
<proteinExistence type="predicted"/>
<reference evidence="4 6" key="2">
    <citation type="submission" date="2018-08" db="EMBL/GenBank/DDBJ databases">
        <title>Linezolid Resistance in Mycobacterium abscessus: MIC Distribution and Comprehensive Investigation of Resistance Mechanisms.</title>
        <authorList>
            <person name="Ye M."/>
            <person name="Xu L."/>
            <person name="Zou Y."/>
            <person name="Li B."/>
            <person name="Guo Q."/>
            <person name="Zhang Y."/>
            <person name="Zhan M."/>
            <person name="Xu B."/>
            <person name="Yu F."/>
            <person name="Zhang Z."/>
            <person name="Chu H."/>
        </authorList>
    </citation>
    <scope>NUCLEOTIDE SEQUENCE [LARGE SCALE GENOMIC DNA]</scope>
    <source>
        <strain evidence="4 6">G143</strain>
    </source>
</reference>
<feature type="compositionally biased region" description="Polar residues" evidence="1">
    <location>
        <begin position="183"/>
        <end position="195"/>
    </location>
</feature>
<evidence type="ECO:0000256" key="2">
    <source>
        <dbReference type="SAM" id="SignalP"/>
    </source>
</evidence>
<evidence type="ECO:0000256" key="1">
    <source>
        <dbReference type="SAM" id="MobiDB-lite"/>
    </source>
</evidence>
<feature type="chain" id="PRO_5015048252" description="Secreted protein" evidence="2">
    <location>
        <begin position="25"/>
        <end position="195"/>
    </location>
</feature>
<dbReference type="GeneID" id="93377348"/>